<keyword evidence="2" id="KW-1185">Reference proteome</keyword>
<accession>A0ACB7TQN8</accession>
<reference evidence="1" key="1">
    <citation type="submission" date="2020-05" db="EMBL/GenBank/DDBJ databases">
        <title>Large-scale comparative analyses of tick genomes elucidate their genetic diversity and vector capacities.</title>
        <authorList>
            <person name="Jia N."/>
            <person name="Wang J."/>
            <person name="Shi W."/>
            <person name="Du L."/>
            <person name="Sun Y."/>
            <person name="Zhan W."/>
            <person name="Jiang J."/>
            <person name="Wang Q."/>
            <person name="Zhang B."/>
            <person name="Ji P."/>
            <person name="Sakyi L.B."/>
            <person name="Cui X."/>
            <person name="Yuan T."/>
            <person name="Jiang B."/>
            <person name="Yang W."/>
            <person name="Lam T.T.-Y."/>
            <person name="Chang Q."/>
            <person name="Ding S."/>
            <person name="Wang X."/>
            <person name="Zhu J."/>
            <person name="Ruan X."/>
            <person name="Zhao L."/>
            <person name="Wei J."/>
            <person name="Que T."/>
            <person name="Du C."/>
            <person name="Cheng J."/>
            <person name="Dai P."/>
            <person name="Han X."/>
            <person name="Huang E."/>
            <person name="Gao Y."/>
            <person name="Liu J."/>
            <person name="Shao H."/>
            <person name="Ye R."/>
            <person name="Li L."/>
            <person name="Wei W."/>
            <person name="Wang X."/>
            <person name="Wang C."/>
            <person name="Yang T."/>
            <person name="Huo Q."/>
            <person name="Li W."/>
            <person name="Guo W."/>
            <person name="Chen H."/>
            <person name="Zhou L."/>
            <person name="Ni X."/>
            <person name="Tian J."/>
            <person name="Zhou Y."/>
            <person name="Sheng Y."/>
            <person name="Liu T."/>
            <person name="Pan Y."/>
            <person name="Xia L."/>
            <person name="Li J."/>
            <person name="Zhao F."/>
            <person name="Cao W."/>
        </authorList>
    </citation>
    <scope>NUCLEOTIDE SEQUENCE</scope>
    <source>
        <strain evidence="1">Hyas-2018</strain>
    </source>
</reference>
<evidence type="ECO:0000313" key="1">
    <source>
        <dbReference type="EMBL" id="KAH6948441.1"/>
    </source>
</evidence>
<evidence type="ECO:0000313" key="2">
    <source>
        <dbReference type="Proteomes" id="UP000821845"/>
    </source>
</evidence>
<name>A0ACB7TQN8_HYAAI</name>
<sequence length="177" mass="19452">MDSGAPKRPMPWDPLGQPDEIPAKRMSLTLPLIPSVPERMEIEDEIPMKQRRLECMDTPLAGSSAAYEVYPSPCGDIAAQGPSGDASGNTTEVWPQSSELQGQPQGFSIAGPVSEGDGRPLVPQNEFMFIMSQAQHICENIFKEHSSSSREYLARTLTTMLAEQYESFVGFTNNQTE</sequence>
<dbReference type="EMBL" id="CM023481">
    <property type="protein sequence ID" value="KAH6948441.1"/>
    <property type="molecule type" value="Genomic_DNA"/>
</dbReference>
<dbReference type="Proteomes" id="UP000821845">
    <property type="component" value="Chromosome 1"/>
</dbReference>
<organism evidence="1 2">
    <name type="scientific">Hyalomma asiaticum</name>
    <name type="common">Tick</name>
    <dbReference type="NCBI Taxonomy" id="266040"/>
    <lineage>
        <taxon>Eukaryota</taxon>
        <taxon>Metazoa</taxon>
        <taxon>Ecdysozoa</taxon>
        <taxon>Arthropoda</taxon>
        <taxon>Chelicerata</taxon>
        <taxon>Arachnida</taxon>
        <taxon>Acari</taxon>
        <taxon>Parasitiformes</taxon>
        <taxon>Ixodida</taxon>
        <taxon>Ixodoidea</taxon>
        <taxon>Ixodidae</taxon>
        <taxon>Hyalomminae</taxon>
        <taxon>Hyalomma</taxon>
    </lineage>
</organism>
<proteinExistence type="predicted"/>
<gene>
    <name evidence="1" type="ORF">HPB50_024508</name>
</gene>
<comment type="caution">
    <text evidence="1">The sequence shown here is derived from an EMBL/GenBank/DDBJ whole genome shotgun (WGS) entry which is preliminary data.</text>
</comment>
<protein>
    <submittedName>
        <fullName evidence="1">Uncharacterized protein</fullName>
    </submittedName>
</protein>